<evidence type="ECO:0008006" key="4">
    <source>
        <dbReference type="Google" id="ProtNLM"/>
    </source>
</evidence>
<feature type="chain" id="PRO_5020437373" description="Neurotransmitter-gated ion-channel ligand-binding domain-containing protein" evidence="1">
    <location>
        <begin position="21"/>
        <end position="72"/>
    </location>
</feature>
<accession>A0A4U5MZU9</accession>
<organism evidence="2 3">
    <name type="scientific">Steinernema carpocapsae</name>
    <name type="common">Entomopathogenic nematode</name>
    <dbReference type="NCBI Taxonomy" id="34508"/>
    <lineage>
        <taxon>Eukaryota</taxon>
        <taxon>Metazoa</taxon>
        <taxon>Ecdysozoa</taxon>
        <taxon>Nematoda</taxon>
        <taxon>Chromadorea</taxon>
        <taxon>Rhabditida</taxon>
        <taxon>Tylenchina</taxon>
        <taxon>Panagrolaimomorpha</taxon>
        <taxon>Strongyloidoidea</taxon>
        <taxon>Steinernematidae</taxon>
        <taxon>Steinernema</taxon>
    </lineage>
</organism>
<proteinExistence type="predicted"/>
<evidence type="ECO:0000256" key="1">
    <source>
        <dbReference type="SAM" id="SignalP"/>
    </source>
</evidence>
<gene>
    <name evidence="2" type="ORF">L596_016959</name>
</gene>
<dbReference type="AlphaFoldDB" id="A0A4U5MZU9"/>
<reference evidence="2 3" key="2">
    <citation type="journal article" date="2019" name="G3 (Bethesda)">
        <title>Hybrid Assembly of the Genome of the Entomopathogenic Nematode Steinernema carpocapsae Identifies the X-Chromosome.</title>
        <authorList>
            <person name="Serra L."/>
            <person name="Macchietto M."/>
            <person name="Macias-Munoz A."/>
            <person name="McGill C.J."/>
            <person name="Rodriguez I.M."/>
            <person name="Rodriguez B."/>
            <person name="Murad R."/>
            <person name="Mortazavi A."/>
        </authorList>
    </citation>
    <scope>NUCLEOTIDE SEQUENCE [LARGE SCALE GENOMIC DNA]</scope>
    <source>
        <strain evidence="2 3">ALL</strain>
    </source>
</reference>
<name>A0A4U5MZU9_STECR</name>
<reference evidence="2 3" key="1">
    <citation type="journal article" date="2015" name="Genome Biol.">
        <title>Comparative genomics of Steinernema reveals deeply conserved gene regulatory networks.</title>
        <authorList>
            <person name="Dillman A.R."/>
            <person name="Macchietto M."/>
            <person name="Porter C.F."/>
            <person name="Rogers A."/>
            <person name="Williams B."/>
            <person name="Antoshechkin I."/>
            <person name="Lee M.M."/>
            <person name="Goodwin Z."/>
            <person name="Lu X."/>
            <person name="Lewis E.E."/>
            <person name="Goodrich-Blair H."/>
            <person name="Stock S.P."/>
            <person name="Adams B.J."/>
            <person name="Sternberg P.W."/>
            <person name="Mortazavi A."/>
        </authorList>
    </citation>
    <scope>NUCLEOTIDE SEQUENCE [LARGE SCALE GENOMIC DNA]</scope>
    <source>
        <strain evidence="2 3">ALL</strain>
    </source>
</reference>
<feature type="signal peptide" evidence="1">
    <location>
        <begin position="1"/>
        <end position="20"/>
    </location>
</feature>
<keyword evidence="1" id="KW-0732">Signal</keyword>
<comment type="caution">
    <text evidence="2">The sequence shown here is derived from an EMBL/GenBank/DDBJ whole genome shotgun (WGS) entry which is preliminary data.</text>
</comment>
<dbReference type="EMBL" id="AZBU02000005">
    <property type="protein sequence ID" value="TKR75706.1"/>
    <property type="molecule type" value="Genomic_DNA"/>
</dbReference>
<sequence>MSVFGVFVVSLSLLISTGTSQLLKIGRFNETTPVPPSKLTTYENASALLSTLLSDYDIRLRPGFGGWLLSSP</sequence>
<keyword evidence="3" id="KW-1185">Reference proteome</keyword>
<dbReference type="Proteomes" id="UP000298663">
    <property type="component" value="Unassembled WGS sequence"/>
</dbReference>
<evidence type="ECO:0000313" key="3">
    <source>
        <dbReference type="Proteomes" id="UP000298663"/>
    </source>
</evidence>
<evidence type="ECO:0000313" key="2">
    <source>
        <dbReference type="EMBL" id="TKR75706.1"/>
    </source>
</evidence>
<protein>
    <recommendedName>
        <fullName evidence="4">Neurotransmitter-gated ion-channel ligand-binding domain-containing protein</fullName>
    </recommendedName>
</protein>